<evidence type="ECO:0008006" key="4">
    <source>
        <dbReference type="Google" id="ProtNLM"/>
    </source>
</evidence>
<dbReference type="Proteomes" id="UP000887222">
    <property type="component" value="Unassembled WGS sequence"/>
</dbReference>
<gene>
    <name evidence="2" type="ORF">NCCP691_40260</name>
</gene>
<reference evidence="2 3" key="1">
    <citation type="journal article" date="2022" name="Int. J. Syst. Evol. Microbiol.">
        <title>Noviherbaspirillum aridicola sp. nov., isolated from an arid soil in Pakistan.</title>
        <authorList>
            <person name="Khan I.U."/>
            <person name="Saqib M."/>
            <person name="Amin A."/>
            <person name="Hussain F."/>
            <person name="Li L."/>
            <person name="Liu Y.H."/>
            <person name="Fang B.Z."/>
            <person name="Ahmed I."/>
            <person name="Li W.J."/>
        </authorList>
    </citation>
    <scope>NUCLEOTIDE SEQUENCE [LARGE SCALE GENOMIC DNA]</scope>
    <source>
        <strain evidence="2 3">NCCP-691</strain>
    </source>
</reference>
<dbReference type="Gene3D" id="2.60.40.2280">
    <property type="entry name" value="Heavy-metal resistance protein CzcE"/>
    <property type="match status" value="1"/>
</dbReference>
<accession>A0ABQ4Q9V8</accession>
<dbReference type="InterPro" id="IPR038674">
    <property type="entry name" value="CzcE_sf"/>
</dbReference>
<dbReference type="Pfam" id="PF16986">
    <property type="entry name" value="CzcE"/>
    <property type="match status" value="1"/>
</dbReference>
<organism evidence="2 3">
    <name type="scientific">Noviherbaspirillum aridicola</name>
    <dbReference type="NCBI Taxonomy" id="2849687"/>
    <lineage>
        <taxon>Bacteria</taxon>
        <taxon>Pseudomonadati</taxon>
        <taxon>Pseudomonadota</taxon>
        <taxon>Betaproteobacteria</taxon>
        <taxon>Burkholderiales</taxon>
        <taxon>Oxalobacteraceae</taxon>
        <taxon>Noviherbaspirillum</taxon>
    </lineage>
</organism>
<dbReference type="PROSITE" id="PS51257">
    <property type="entry name" value="PROKAR_LIPOPROTEIN"/>
    <property type="match status" value="1"/>
</dbReference>
<evidence type="ECO:0000313" key="2">
    <source>
        <dbReference type="EMBL" id="GIZ54012.1"/>
    </source>
</evidence>
<evidence type="ECO:0000313" key="3">
    <source>
        <dbReference type="Proteomes" id="UP000887222"/>
    </source>
</evidence>
<comment type="caution">
    <text evidence="2">The sequence shown here is derived from an EMBL/GenBank/DDBJ whole genome shotgun (WGS) entry which is preliminary data.</text>
</comment>
<protein>
    <recommendedName>
        <fullName evidence="4">Heavy-metal resistance protein CzcE</fullName>
    </recommendedName>
</protein>
<proteinExistence type="predicted"/>
<sequence length="116" mass="12162">MKSLHISLLVAVLSAGCAHRASDYPVSLLGHPIPSAAAEKTIVLNPDTRWVNVNGGEAVRFVSGGREFGWAFNVAATVSSFDLSRVAPPGVLPHPVIAYVGPDPRYIGGDGGERND</sequence>
<feature type="signal peptide" evidence="1">
    <location>
        <begin position="1"/>
        <end position="20"/>
    </location>
</feature>
<keyword evidence="1" id="KW-0732">Signal</keyword>
<dbReference type="RefSeq" id="WP_220810422.1">
    <property type="nucleotide sequence ID" value="NZ_BPMK01000024.1"/>
</dbReference>
<dbReference type="EMBL" id="BPMK01000024">
    <property type="protein sequence ID" value="GIZ54012.1"/>
    <property type="molecule type" value="Genomic_DNA"/>
</dbReference>
<name>A0ABQ4Q9V8_9BURK</name>
<dbReference type="InterPro" id="IPR031560">
    <property type="entry name" value="CzcE"/>
</dbReference>
<feature type="chain" id="PRO_5045632774" description="Heavy-metal resistance protein CzcE" evidence="1">
    <location>
        <begin position="21"/>
        <end position="116"/>
    </location>
</feature>
<keyword evidence="3" id="KW-1185">Reference proteome</keyword>
<evidence type="ECO:0000256" key="1">
    <source>
        <dbReference type="SAM" id="SignalP"/>
    </source>
</evidence>